<comment type="caution">
    <text evidence="2">The sequence shown here is derived from an EMBL/GenBank/DDBJ whole genome shotgun (WGS) entry which is preliminary data.</text>
</comment>
<organism evidence="2 3">
    <name type="scientific">Nothophoma quercina</name>
    <dbReference type="NCBI Taxonomy" id="749835"/>
    <lineage>
        <taxon>Eukaryota</taxon>
        <taxon>Fungi</taxon>
        <taxon>Dikarya</taxon>
        <taxon>Ascomycota</taxon>
        <taxon>Pezizomycotina</taxon>
        <taxon>Dothideomycetes</taxon>
        <taxon>Pleosporomycetidae</taxon>
        <taxon>Pleosporales</taxon>
        <taxon>Pleosporineae</taxon>
        <taxon>Didymellaceae</taxon>
        <taxon>Nothophoma</taxon>
    </lineage>
</organism>
<name>A0ABR3RFG7_9PLEO</name>
<keyword evidence="3" id="KW-1185">Reference proteome</keyword>
<feature type="compositionally biased region" description="Polar residues" evidence="1">
    <location>
        <begin position="155"/>
        <end position="164"/>
    </location>
</feature>
<feature type="compositionally biased region" description="Basic and acidic residues" evidence="1">
    <location>
        <begin position="120"/>
        <end position="147"/>
    </location>
</feature>
<sequence length="312" mass="35914">MRNSRSASPKLKIEDDEIRRRTPYEIPEDIVSPGPWYRIYMGQVCNKDGYYRQLWFFYGKHKDEQPKNILYWKPTNGQIAPEKSATMIDPATIPKQLRGSGTWAPVERYAKKMFSERKRNDDLKTERDIWNSRMKTEQKKKEAEASRKKPRNRKGLSSTTSQSAPGDDVTQVEGMHGTDEEVKWDNAAIERAWNAFRSPCSDFIYARMGEILQERFDTAIAVPKDVQERMRKYGKCAAMVDTNKVFTTPSWCTWKGKNGATSSAAKEEEDREQDMMPGLRSIIDDFTSALARLELQIKEEKEKGTAERGGSA</sequence>
<feature type="region of interest" description="Disordered" evidence="1">
    <location>
        <begin position="120"/>
        <end position="172"/>
    </location>
</feature>
<proteinExistence type="predicted"/>
<accession>A0ABR3RFG7</accession>
<protein>
    <submittedName>
        <fullName evidence="2">Uncharacterized protein</fullName>
    </submittedName>
</protein>
<dbReference type="EMBL" id="JAKIXB020000012">
    <property type="protein sequence ID" value="KAL1603190.1"/>
    <property type="molecule type" value="Genomic_DNA"/>
</dbReference>
<gene>
    <name evidence="2" type="ORF">SLS59_004285</name>
</gene>
<evidence type="ECO:0000256" key="1">
    <source>
        <dbReference type="SAM" id="MobiDB-lite"/>
    </source>
</evidence>
<dbReference type="Proteomes" id="UP001521222">
    <property type="component" value="Unassembled WGS sequence"/>
</dbReference>
<evidence type="ECO:0000313" key="2">
    <source>
        <dbReference type="EMBL" id="KAL1603190.1"/>
    </source>
</evidence>
<reference evidence="2 3" key="1">
    <citation type="submission" date="2024-02" db="EMBL/GenBank/DDBJ databases">
        <title>De novo assembly and annotation of 12 fungi associated with fruit tree decline syndrome in Ontario, Canada.</title>
        <authorList>
            <person name="Sulman M."/>
            <person name="Ellouze W."/>
            <person name="Ilyukhin E."/>
        </authorList>
    </citation>
    <scope>NUCLEOTIDE SEQUENCE [LARGE SCALE GENOMIC DNA]</scope>
    <source>
        <strain evidence="2 3">M97-236</strain>
    </source>
</reference>
<evidence type="ECO:0000313" key="3">
    <source>
        <dbReference type="Proteomes" id="UP001521222"/>
    </source>
</evidence>